<comment type="caution">
    <text evidence="3">The sequence shown here is derived from an EMBL/GenBank/DDBJ whole genome shotgun (WGS) entry which is preliminary data.</text>
</comment>
<organism evidence="3 4">
    <name type="scientific">Clostridium frigoris</name>
    <dbReference type="NCBI Taxonomy" id="205327"/>
    <lineage>
        <taxon>Bacteria</taxon>
        <taxon>Bacillati</taxon>
        <taxon>Bacillota</taxon>
        <taxon>Clostridia</taxon>
        <taxon>Eubacteriales</taxon>
        <taxon>Clostridiaceae</taxon>
        <taxon>Clostridium</taxon>
    </lineage>
</organism>
<proteinExistence type="predicted"/>
<dbReference type="RefSeq" id="WP_216145306.1">
    <property type="nucleotide sequence ID" value="NZ_JAHLDV010000001.1"/>
</dbReference>
<keyword evidence="1" id="KW-1133">Transmembrane helix</keyword>
<dbReference type="Proteomes" id="UP000776252">
    <property type="component" value="Unassembled WGS sequence"/>
</dbReference>
<dbReference type="Pfam" id="PF13248">
    <property type="entry name" value="Zn_ribbon_3"/>
    <property type="match status" value="1"/>
</dbReference>
<feature type="transmembrane region" description="Helical" evidence="1">
    <location>
        <begin position="202"/>
        <end position="223"/>
    </location>
</feature>
<evidence type="ECO:0000313" key="4">
    <source>
        <dbReference type="Proteomes" id="UP000776252"/>
    </source>
</evidence>
<evidence type="ECO:0000313" key="3">
    <source>
        <dbReference type="EMBL" id="MBU3158325.1"/>
    </source>
</evidence>
<feature type="domain" description="Putative zinc-ribbon" evidence="2">
    <location>
        <begin position="1"/>
        <end position="24"/>
    </location>
</feature>
<protein>
    <submittedName>
        <fullName evidence="3">Zinc-ribbon domain-containing protein</fullName>
    </submittedName>
</protein>
<feature type="transmembrane region" description="Helical" evidence="1">
    <location>
        <begin position="259"/>
        <end position="282"/>
    </location>
</feature>
<feature type="transmembrane region" description="Helical" evidence="1">
    <location>
        <begin position="229"/>
        <end position="247"/>
    </location>
</feature>
<dbReference type="EMBL" id="JAHLDV010000001">
    <property type="protein sequence ID" value="MBU3158325.1"/>
    <property type="molecule type" value="Genomic_DNA"/>
</dbReference>
<reference evidence="3 4" key="1">
    <citation type="submission" date="2021-06" db="EMBL/GenBank/DDBJ databases">
        <title>Clostridia strains as spoilage organisms.</title>
        <authorList>
            <person name="Wambui J."/>
            <person name="Stephan R."/>
            <person name="Stevens M.J.A."/>
        </authorList>
    </citation>
    <scope>NUCLEOTIDE SEQUENCE [LARGE SCALE GENOMIC DNA]</scope>
    <source>
        <strain evidence="3 4">DSM 14204</strain>
    </source>
</reference>
<name>A0ABS6BP95_9CLOT</name>
<gene>
    <name evidence="3" type="ORF">KPL37_00870</name>
</gene>
<sequence>MTYCSKCGSKIENDGEFCPNCGTKVNQTSNENRNKEKIDQTFQQVKSVANKINVSEIINIFKNSVLNPVSGGKEFVTKTQKTPAIIILIMLTCLQGILGIWRVNQIINSVSIIFTNFYRNISSLAVLFGGGSPSYNVDTSTLYSINNTIDKFKYMNTIPYGKIFIGNCELYLVGFLVLFICIYLGISFFAKVKCTPFMIFKSVLISTLPIMVCEIISILFSYLSLNLGIAFVILGVLISITTLGIIIKDSFAVNANLYVLIISTAAVISLIAFILTFSYHMVDVVKTIVYKYGSLLN</sequence>
<keyword evidence="1" id="KW-0812">Transmembrane</keyword>
<keyword evidence="1" id="KW-0472">Membrane</keyword>
<evidence type="ECO:0000259" key="2">
    <source>
        <dbReference type="Pfam" id="PF13248"/>
    </source>
</evidence>
<feature type="transmembrane region" description="Helical" evidence="1">
    <location>
        <begin position="83"/>
        <end position="101"/>
    </location>
</feature>
<feature type="transmembrane region" description="Helical" evidence="1">
    <location>
        <begin position="170"/>
        <end position="190"/>
    </location>
</feature>
<accession>A0ABS6BP95</accession>
<evidence type="ECO:0000256" key="1">
    <source>
        <dbReference type="SAM" id="Phobius"/>
    </source>
</evidence>
<keyword evidence="4" id="KW-1185">Reference proteome</keyword>
<dbReference type="InterPro" id="IPR059113">
    <property type="entry name" value="Znf_ribbon"/>
</dbReference>